<dbReference type="AlphaFoldDB" id="A0A0B0MBQ3"/>
<evidence type="ECO:0000313" key="3">
    <source>
        <dbReference type="Proteomes" id="UP000032142"/>
    </source>
</evidence>
<evidence type="ECO:0000313" key="2">
    <source>
        <dbReference type="EMBL" id="KHF97766.1"/>
    </source>
</evidence>
<organism evidence="2 3">
    <name type="scientific">Gossypium arboreum</name>
    <name type="common">Tree cotton</name>
    <name type="synonym">Gossypium nanking</name>
    <dbReference type="NCBI Taxonomy" id="29729"/>
    <lineage>
        <taxon>Eukaryota</taxon>
        <taxon>Viridiplantae</taxon>
        <taxon>Streptophyta</taxon>
        <taxon>Embryophyta</taxon>
        <taxon>Tracheophyta</taxon>
        <taxon>Spermatophyta</taxon>
        <taxon>Magnoliopsida</taxon>
        <taxon>eudicotyledons</taxon>
        <taxon>Gunneridae</taxon>
        <taxon>Pentapetalae</taxon>
        <taxon>rosids</taxon>
        <taxon>malvids</taxon>
        <taxon>Malvales</taxon>
        <taxon>Malvaceae</taxon>
        <taxon>Malvoideae</taxon>
        <taxon>Gossypium</taxon>
    </lineage>
</organism>
<reference evidence="3" key="1">
    <citation type="submission" date="2014-09" db="EMBL/GenBank/DDBJ databases">
        <authorList>
            <person name="Mudge J."/>
            <person name="Ramaraj T."/>
            <person name="Lindquist I.E."/>
            <person name="Bharti A.K."/>
            <person name="Sundararajan A."/>
            <person name="Cameron C.T."/>
            <person name="Woodward J.E."/>
            <person name="May G.D."/>
            <person name="Brubaker C."/>
            <person name="Broadhvest J."/>
            <person name="Wilkins T.A."/>
        </authorList>
    </citation>
    <scope>NUCLEOTIDE SEQUENCE</scope>
    <source>
        <strain evidence="3">cv. AKA8401</strain>
    </source>
</reference>
<sequence>MLGMFKCLILSCCMLLYKYACMCCEGDKMAWKIALYLSTRVDTRACVPWPCGFNFFITKLEKCPSFWTRIRDTGVSLAYGRVEP</sequence>
<keyword evidence="3" id="KW-1185">Reference proteome</keyword>
<proteinExistence type="predicted"/>
<protein>
    <recommendedName>
        <fullName evidence="4">Secreted protein</fullName>
    </recommendedName>
</protein>
<evidence type="ECO:0000256" key="1">
    <source>
        <dbReference type="SAM" id="SignalP"/>
    </source>
</evidence>
<name>A0A0B0MBQ3_GOSAR</name>
<gene>
    <name evidence="2" type="ORF">F383_37139</name>
</gene>
<comment type="caution">
    <text evidence="2">The sequence shown here is derived from an EMBL/GenBank/DDBJ whole genome shotgun (WGS) entry which is preliminary data.</text>
</comment>
<feature type="signal peptide" evidence="1">
    <location>
        <begin position="1"/>
        <end position="20"/>
    </location>
</feature>
<accession>A0A0B0MBQ3</accession>
<dbReference type="Proteomes" id="UP000032142">
    <property type="component" value="Unassembled WGS sequence"/>
</dbReference>
<dbReference type="EMBL" id="JRRC01016863">
    <property type="protein sequence ID" value="KHF97766.1"/>
    <property type="molecule type" value="Genomic_DNA"/>
</dbReference>
<feature type="chain" id="PRO_5002055882" description="Secreted protein" evidence="1">
    <location>
        <begin position="21"/>
        <end position="84"/>
    </location>
</feature>
<keyword evidence="1" id="KW-0732">Signal</keyword>
<evidence type="ECO:0008006" key="4">
    <source>
        <dbReference type="Google" id="ProtNLM"/>
    </source>
</evidence>